<proteinExistence type="predicted"/>
<sequence length="199" mass="21742">MADDKDDILLCLWCDSFGDDLGEGRELGSKQVLAEDKGELTMYADDLRVSLERTCPAEFFSAPPKMPSNVSLLGREYWGGAPPFWRYDASSDSSSMMCCLYVSHSLMSSATRGLSREPAISTCRRSISTLRRPISASAFLTWPNCSLTSAFALSSSSESLSMVACEALWASLLRCCSRMACDSAILALSSFRASSRACW</sequence>
<evidence type="ECO:0000313" key="2">
    <source>
        <dbReference type="Proteomes" id="UP001363622"/>
    </source>
</evidence>
<accession>A0ABR1KR39</accession>
<dbReference type="Proteomes" id="UP001363622">
    <property type="component" value="Unassembled WGS sequence"/>
</dbReference>
<evidence type="ECO:0000313" key="1">
    <source>
        <dbReference type="EMBL" id="KAK7517845.1"/>
    </source>
</evidence>
<comment type="caution">
    <text evidence="1">The sequence shown here is derived from an EMBL/GenBank/DDBJ whole genome shotgun (WGS) entry which is preliminary data.</text>
</comment>
<keyword evidence="2" id="KW-1185">Reference proteome</keyword>
<protein>
    <submittedName>
        <fullName evidence="1">Uncharacterized protein</fullName>
    </submittedName>
</protein>
<reference evidence="1 2" key="1">
    <citation type="submission" date="2024-04" db="EMBL/GenBank/DDBJ databases">
        <title>Phyllosticta paracitricarpa is synonymous to the EU quarantine fungus P. citricarpa based on phylogenomic analyses.</title>
        <authorList>
            <consortium name="Lawrence Berkeley National Laboratory"/>
            <person name="Van Ingen-Buijs V.A."/>
            <person name="Van Westerhoven A.C."/>
            <person name="Haridas S."/>
            <person name="Skiadas P."/>
            <person name="Martin F."/>
            <person name="Groenewald J.Z."/>
            <person name="Crous P.W."/>
            <person name="Seidl M.F."/>
        </authorList>
    </citation>
    <scope>NUCLEOTIDE SEQUENCE [LARGE SCALE GENOMIC DNA]</scope>
    <source>
        <strain evidence="1 2">CBS 123371</strain>
    </source>
</reference>
<organism evidence="1 2">
    <name type="scientific">Phyllosticta citriasiana</name>
    <dbReference type="NCBI Taxonomy" id="595635"/>
    <lineage>
        <taxon>Eukaryota</taxon>
        <taxon>Fungi</taxon>
        <taxon>Dikarya</taxon>
        <taxon>Ascomycota</taxon>
        <taxon>Pezizomycotina</taxon>
        <taxon>Dothideomycetes</taxon>
        <taxon>Dothideomycetes incertae sedis</taxon>
        <taxon>Botryosphaeriales</taxon>
        <taxon>Phyllostictaceae</taxon>
        <taxon>Phyllosticta</taxon>
    </lineage>
</organism>
<dbReference type="EMBL" id="JBBPHU010000005">
    <property type="protein sequence ID" value="KAK7517845.1"/>
    <property type="molecule type" value="Genomic_DNA"/>
</dbReference>
<name>A0ABR1KR39_9PEZI</name>
<gene>
    <name evidence="1" type="ORF">IWZ03DRAFT_182702</name>
</gene>